<dbReference type="Proteomes" id="UP000193570">
    <property type="component" value="Unassembled WGS sequence"/>
</dbReference>
<feature type="chain" id="PRO_5010861017" evidence="4">
    <location>
        <begin position="27"/>
        <end position="344"/>
    </location>
</feature>
<keyword evidence="3 4" id="KW-0732">Signal</keyword>
<comment type="similarity">
    <text evidence="2">Belongs to the bacterial solute-binding protein 2 family.</text>
</comment>
<evidence type="ECO:0000313" key="6">
    <source>
        <dbReference type="EMBL" id="SLN18654.1"/>
    </source>
</evidence>
<dbReference type="PANTHER" id="PTHR46847:SF1">
    <property type="entry name" value="D-ALLOSE-BINDING PERIPLASMIC PROTEIN-RELATED"/>
    <property type="match status" value="1"/>
</dbReference>
<dbReference type="RefSeq" id="WP_085790373.1">
    <property type="nucleotide sequence ID" value="NZ_FWFK01000001.1"/>
</dbReference>
<feature type="domain" description="Periplasmic binding protein" evidence="5">
    <location>
        <begin position="35"/>
        <end position="301"/>
    </location>
</feature>
<dbReference type="AlphaFoldDB" id="A0A1X6YGD6"/>
<dbReference type="PANTHER" id="PTHR46847">
    <property type="entry name" value="D-ALLOSE-BINDING PERIPLASMIC PROTEIN-RELATED"/>
    <property type="match status" value="1"/>
</dbReference>
<evidence type="ECO:0000259" key="5">
    <source>
        <dbReference type="Pfam" id="PF13407"/>
    </source>
</evidence>
<gene>
    <name evidence="6" type="primary">rbsB_2</name>
    <name evidence="6" type="ORF">ROJ8625_00640</name>
</gene>
<dbReference type="Gene3D" id="3.40.50.2300">
    <property type="match status" value="2"/>
</dbReference>
<organism evidence="6 7">
    <name type="scientific">Roseivivax jejudonensis</name>
    <dbReference type="NCBI Taxonomy" id="1529041"/>
    <lineage>
        <taxon>Bacteria</taxon>
        <taxon>Pseudomonadati</taxon>
        <taxon>Pseudomonadota</taxon>
        <taxon>Alphaproteobacteria</taxon>
        <taxon>Rhodobacterales</taxon>
        <taxon>Roseobacteraceae</taxon>
        <taxon>Roseivivax</taxon>
    </lineage>
</organism>
<keyword evidence="7" id="KW-1185">Reference proteome</keyword>
<dbReference type="InterPro" id="IPR028082">
    <property type="entry name" value="Peripla_BP_I"/>
</dbReference>
<reference evidence="6 7" key="1">
    <citation type="submission" date="2017-03" db="EMBL/GenBank/DDBJ databases">
        <authorList>
            <person name="Afonso C.L."/>
            <person name="Miller P.J."/>
            <person name="Scott M.A."/>
            <person name="Spackman E."/>
            <person name="Goraichik I."/>
            <person name="Dimitrov K.M."/>
            <person name="Suarez D.L."/>
            <person name="Swayne D.E."/>
        </authorList>
    </citation>
    <scope>NUCLEOTIDE SEQUENCE [LARGE SCALE GENOMIC DNA]</scope>
    <source>
        <strain evidence="6 7">CECT 8625</strain>
    </source>
</reference>
<dbReference type="GO" id="GO:0030313">
    <property type="term" value="C:cell envelope"/>
    <property type="evidence" value="ECO:0007669"/>
    <property type="project" value="UniProtKB-SubCell"/>
</dbReference>
<evidence type="ECO:0000256" key="2">
    <source>
        <dbReference type="ARBA" id="ARBA00007639"/>
    </source>
</evidence>
<dbReference type="InterPro" id="IPR025997">
    <property type="entry name" value="SBP_2_dom"/>
</dbReference>
<feature type="signal peptide" evidence="4">
    <location>
        <begin position="1"/>
        <end position="26"/>
    </location>
</feature>
<dbReference type="EMBL" id="FWFK01000001">
    <property type="protein sequence ID" value="SLN18654.1"/>
    <property type="molecule type" value="Genomic_DNA"/>
</dbReference>
<sequence>MTMTRKAGLLGAAALASFFSAQGAAAQDGDISACIVTKTDTNPFFVKMREGAAQAAEELGVTLNSYAGQVDGDHESQVQAIETCIANGVDGILITASDTAAIVDPVRQARDAGILVIALDTPLNPVDAADATFATDNFRAGELIGQWAAAKMGDEAENAKIAMLDLAISQPTVGVLRDQGFLTGFGIDPMDESRWGDEEDERIICNEVTAGNEEGGRTAMENCLAQDPGINVVYTINEPAAAGAYEALSAMGNPSDVLIVSVDGGCPGVQNVQEGIIGATSQQYPLRMASLGIEAIAAYAEDGTLPENTEGKDFVDTGVALVTDDPAEGVESISVEEGLDLCWG</sequence>
<dbReference type="SUPFAM" id="SSF53822">
    <property type="entry name" value="Periplasmic binding protein-like I"/>
    <property type="match status" value="1"/>
</dbReference>
<dbReference type="CDD" id="cd19973">
    <property type="entry name" value="PBP1_ABC_sugar_binding-like"/>
    <property type="match status" value="1"/>
</dbReference>
<name>A0A1X6YGD6_9RHOB</name>
<evidence type="ECO:0000256" key="3">
    <source>
        <dbReference type="ARBA" id="ARBA00022729"/>
    </source>
</evidence>
<accession>A0A1X6YGD6</accession>
<protein>
    <submittedName>
        <fullName evidence="6">D-ribose-binding periplasmic protein</fullName>
    </submittedName>
</protein>
<evidence type="ECO:0000256" key="4">
    <source>
        <dbReference type="SAM" id="SignalP"/>
    </source>
</evidence>
<dbReference type="OrthoDB" id="4827464at2"/>
<comment type="subcellular location">
    <subcellularLocation>
        <location evidence="1">Cell envelope</location>
    </subcellularLocation>
</comment>
<evidence type="ECO:0000313" key="7">
    <source>
        <dbReference type="Proteomes" id="UP000193570"/>
    </source>
</evidence>
<dbReference type="Pfam" id="PF13407">
    <property type="entry name" value="Peripla_BP_4"/>
    <property type="match status" value="1"/>
</dbReference>
<evidence type="ECO:0000256" key="1">
    <source>
        <dbReference type="ARBA" id="ARBA00004196"/>
    </source>
</evidence>
<proteinExistence type="inferred from homology"/>
<dbReference type="GO" id="GO:0030246">
    <property type="term" value="F:carbohydrate binding"/>
    <property type="evidence" value="ECO:0007669"/>
    <property type="project" value="UniProtKB-ARBA"/>
</dbReference>